<dbReference type="EMBL" id="JAZGQO010000010">
    <property type="protein sequence ID" value="KAK6176038.1"/>
    <property type="molecule type" value="Genomic_DNA"/>
</dbReference>
<reference evidence="1 2" key="1">
    <citation type="submission" date="2024-01" db="EMBL/GenBank/DDBJ databases">
        <title>The genome of the rayed Mediterranean limpet Patella caerulea (Linnaeus, 1758).</title>
        <authorList>
            <person name="Anh-Thu Weber A."/>
            <person name="Halstead-Nussloch G."/>
        </authorList>
    </citation>
    <scope>NUCLEOTIDE SEQUENCE [LARGE SCALE GENOMIC DNA]</scope>
    <source>
        <strain evidence="1">AATW-2023a</strain>
        <tissue evidence="1">Whole specimen</tissue>
    </source>
</reference>
<comment type="caution">
    <text evidence="1">The sequence shown here is derived from an EMBL/GenBank/DDBJ whole genome shotgun (WGS) entry which is preliminary data.</text>
</comment>
<organism evidence="1 2">
    <name type="scientific">Patella caerulea</name>
    <name type="common">Rayed Mediterranean limpet</name>
    <dbReference type="NCBI Taxonomy" id="87958"/>
    <lineage>
        <taxon>Eukaryota</taxon>
        <taxon>Metazoa</taxon>
        <taxon>Spiralia</taxon>
        <taxon>Lophotrochozoa</taxon>
        <taxon>Mollusca</taxon>
        <taxon>Gastropoda</taxon>
        <taxon>Patellogastropoda</taxon>
        <taxon>Patelloidea</taxon>
        <taxon>Patellidae</taxon>
        <taxon>Patella</taxon>
    </lineage>
</organism>
<name>A0AAN8PJ17_PATCE</name>
<dbReference type="AlphaFoldDB" id="A0AAN8PJ17"/>
<evidence type="ECO:0000313" key="2">
    <source>
        <dbReference type="Proteomes" id="UP001347796"/>
    </source>
</evidence>
<proteinExistence type="predicted"/>
<gene>
    <name evidence="1" type="ORF">SNE40_014401</name>
</gene>
<sequence>MRNMKTSGGLTRGRGMSDSQQIQWLLSMPACADISDAMHEFTDTDYITNEQHKNMTVVRQKCDDKDTYKLLAFLQERDPFTSDTSLRNITTGVTEGNIVNVDRGIEVGNRILKSMVGK</sequence>
<protein>
    <submittedName>
        <fullName evidence="1">Uncharacterized protein</fullName>
    </submittedName>
</protein>
<accession>A0AAN8PJ17</accession>
<dbReference type="Proteomes" id="UP001347796">
    <property type="component" value="Unassembled WGS sequence"/>
</dbReference>
<keyword evidence="2" id="KW-1185">Reference proteome</keyword>
<evidence type="ECO:0000313" key="1">
    <source>
        <dbReference type="EMBL" id="KAK6176038.1"/>
    </source>
</evidence>